<protein>
    <submittedName>
        <fullName evidence="5">BspA family leucine-rich repeat surface protein</fullName>
    </submittedName>
</protein>
<dbReference type="InterPro" id="IPR032675">
    <property type="entry name" value="LRR_dom_sf"/>
</dbReference>
<comment type="caution">
    <text evidence="5">The sequence shown here is derived from an EMBL/GenBank/DDBJ whole genome shotgun (WGS) entry which is preliminary data.</text>
</comment>
<dbReference type="PANTHER" id="PTHR45712">
    <property type="entry name" value="AGAP008170-PA"/>
    <property type="match status" value="1"/>
</dbReference>
<dbReference type="InterPro" id="IPR050333">
    <property type="entry name" value="SLRP"/>
</dbReference>
<dbReference type="GO" id="GO:0005615">
    <property type="term" value="C:extracellular space"/>
    <property type="evidence" value="ECO:0007669"/>
    <property type="project" value="TreeGrafter"/>
</dbReference>
<feature type="compositionally biased region" description="Polar residues" evidence="3">
    <location>
        <begin position="38"/>
        <end position="90"/>
    </location>
</feature>
<name>A0A4Q9Y0Y1_9LACO</name>
<evidence type="ECO:0000256" key="3">
    <source>
        <dbReference type="SAM" id="MobiDB-lite"/>
    </source>
</evidence>
<evidence type="ECO:0000256" key="1">
    <source>
        <dbReference type="ARBA" id="ARBA00022614"/>
    </source>
</evidence>
<dbReference type="InterPro" id="IPR011889">
    <property type="entry name" value="Liste_lipo_26"/>
</dbReference>
<sequence>MHHRRLWYRGGLGLALAMSVIGYRESRTIIQAIPRSQLSGDQTISSTSSVFSDTEAMSQGEASTSTSPTGPNSQENKVLVSQSGSESVSNRYRDSTIQESVDENQRSETAITRATKAVAMVNGTVKMTLDTNGTLHLSGGSFGTSVGSSAGSWLVKTLNANGYQATQVLKIVIEGQITATTIHDYSYLFANLPNVTNVDGLANLNLTGVTDISWMFAGCSQLVALDVNSWDVSQVTKMQATFQNCAKLATLNVANWDTHSVQYLIDTFNGASSLTSLPVGKWNTSKVATLMRTFTDCTSLTSLDVANWDTRLVTNMSAMFRGMTRVKTLPVDKWQTGRVINMQLVFSGDTSLESLNVANWDTSRVNSLDGTFAKLPNITSLPLDNWNTSNVETLRNTFYNDAKLAQLPLDNWNVSKVIDLNSTFSGCTSLTTLPIAKWNTQNVQNLGFTFAGMSSVTALPVDNWQTSKVTNMAGTFANVDEVKQLPISKWRTQNVQNMAGTFSEMSRVMALPVDDWQTGNVTTMRGIFTKVRQVNNLPVGKWDTSKVVDMGQVFYGNPQLTSLPIENWQTSSATDMSQMFAECSGLQTLNLGAWNTAKVTNFDATFQNTKLEQLDLTGWNTNSARSYADTFNTQLPPKRLLLGPSFNFFNSERWNLPTPSNEAPYIGKWRSLNNKKVYTSTDLMTKYDGKNLVGEFEWATGNTITVKYVDATGKALAANTKISGITGDAYHIKPIEIEGYMPDQPEGIQGKFTDKDETITLTYSPGKLMFVSAPKSIDFGQNLITGQSENYGATYDTGLVIQDGRSLGATWSLNATLAATGFTGEKSVHPLTAVLRYKEQQTGKESTLSPGVASLIVNNYQTSSHQGINVLGPRSTLGMLSLQVPTDQVLTDTYQTTLTWTLARTVPNR</sequence>
<evidence type="ECO:0000313" key="6">
    <source>
        <dbReference type="Proteomes" id="UP000292648"/>
    </source>
</evidence>
<dbReference type="Gene3D" id="3.80.10.10">
    <property type="entry name" value="Ribonuclease Inhibitor"/>
    <property type="match status" value="2"/>
</dbReference>
<dbReference type="Gene3D" id="3.10.20.320">
    <property type="entry name" value="Putative peptidoglycan bound protein (lpxtg motif)"/>
    <property type="match status" value="1"/>
</dbReference>
<dbReference type="NCBIfam" id="TIGR02167">
    <property type="entry name" value="Liste_lipo_26"/>
    <property type="match status" value="15"/>
</dbReference>
<organism evidence="5 6">
    <name type="scientific">Lactiplantibacillus paraplantarum</name>
    <dbReference type="NCBI Taxonomy" id="60520"/>
    <lineage>
        <taxon>Bacteria</taxon>
        <taxon>Bacillati</taxon>
        <taxon>Bacillota</taxon>
        <taxon>Bacilli</taxon>
        <taxon>Lactobacillales</taxon>
        <taxon>Lactobacillaceae</taxon>
        <taxon>Lactiplantibacillus</taxon>
    </lineage>
</organism>
<dbReference type="Pfam" id="PF06458">
    <property type="entry name" value="MucBP"/>
    <property type="match status" value="1"/>
</dbReference>
<accession>A0A4Q9Y0Y1</accession>
<dbReference type="Proteomes" id="UP000292648">
    <property type="component" value="Unassembled WGS sequence"/>
</dbReference>
<dbReference type="EMBL" id="SEHH01000104">
    <property type="protein sequence ID" value="TBX38969.1"/>
    <property type="molecule type" value="Genomic_DNA"/>
</dbReference>
<evidence type="ECO:0000256" key="2">
    <source>
        <dbReference type="ARBA" id="ARBA00022737"/>
    </source>
</evidence>
<keyword evidence="2" id="KW-0677">Repeat</keyword>
<reference evidence="5 6" key="1">
    <citation type="submission" date="2019-01" db="EMBL/GenBank/DDBJ databases">
        <title>Draft genome sequence of Lactobacillus paraplantarum OSY-TC318, a Producer of the novel lantibiotic Paraplantaracin TC318.</title>
        <authorList>
            <person name="Hussein W.E."/>
            <person name="Huang E."/>
            <person name="Yousef A.E."/>
        </authorList>
    </citation>
    <scope>NUCLEOTIDE SEQUENCE [LARGE SCALE GENOMIC DNA]</scope>
    <source>
        <strain evidence="5 6">OSY-TC318</strain>
    </source>
</reference>
<evidence type="ECO:0000313" key="5">
    <source>
        <dbReference type="EMBL" id="TBX38969.1"/>
    </source>
</evidence>
<gene>
    <name evidence="5" type="ORF">EUZ87_12800</name>
</gene>
<feature type="domain" description="MucBP" evidence="4">
    <location>
        <begin position="703"/>
        <end position="763"/>
    </location>
</feature>
<keyword evidence="1" id="KW-0433">Leucine-rich repeat</keyword>
<feature type="region of interest" description="Disordered" evidence="3">
    <location>
        <begin position="38"/>
        <end position="108"/>
    </location>
</feature>
<dbReference type="SUPFAM" id="SSF52058">
    <property type="entry name" value="L domain-like"/>
    <property type="match status" value="1"/>
</dbReference>
<dbReference type="InterPro" id="IPR005046">
    <property type="entry name" value="DUF285"/>
</dbReference>
<dbReference type="InterPro" id="IPR009459">
    <property type="entry name" value="MucBP_dom"/>
</dbReference>
<dbReference type="AlphaFoldDB" id="A0A4Q9Y0Y1"/>
<dbReference type="Pfam" id="PF03382">
    <property type="entry name" value="DUF285"/>
    <property type="match status" value="3"/>
</dbReference>
<proteinExistence type="predicted"/>
<evidence type="ECO:0000259" key="4">
    <source>
        <dbReference type="Pfam" id="PF06458"/>
    </source>
</evidence>
<dbReference type="PANTHER" id="PTHR45712:SF22">
    <property type="entry name" value="INSULIN-LIKE GROWTH FACTOR-BINDING PROTEIN COMPLEX ACID LABILE SUBUNIT"/>
    <property type="match status" value="1"/>
</dbReference>